<evidence type="ECO:0000313" key="4">
    <source>
        <dbReference type="Proteomes" id="UP001056937"/>
    </source>
</evidence>
<sequence length="495" mass="52154">MIALAARLATPGFAEALIGSALLMLLVLALRRPAARLFGPQIGYALWLLPALRLLLPPLPGWHPFYLPVIWITPDSTRIGLMATQDIGTEPLTRAPGLVAAAPGFDWASLPALLLLAWAAGAAVLLGVQLARYHGFVRRACAGAARLTVSCGVEVLLSPAVRGPVAVGLIRRRILLPADFSRRYTAEERRLALLHEGAHHDRGDLYANFAGLLVLAAHWWNPLAYRAYRAFRIDQELACDATVLRRASGEDRVSYGRAVLKSAIAPSPAIACALNNKAQLAERVRMMAARRFETTRLAAGGLFALAIAAAGLALTASGAQAGATTPPDWFDQAMAQAERDAAQAAVDAKTLDARSAELEVAQRRSTRIEAAMARSTQVEAAQARAARLEAAQARLAASAAALRARAAATEAMARLPDAQAMEAQLRAARVASGLAREAGHTARAEAIDGAVKASLAAAGVDAIDAHVRTALAAAGVDRIDDHVEAVLRAHGLTAR</sequence>
<dbReference type="Proteomes" id="UP001056937">
    <property type="component" value="Chromosome 1"/>
</dbReference>
<dbReference type="PANTHER" id="PTHR34978">
    <property type="entry name" value="POSSIBLE SENSOR-TRANSDUCER PROTEIN BLAR"/>
    <property type="match status" value="1"/>
</dbReference>
<name>A0ABY4X6X0_9SPHN</name>
<feature type="domain" description="Peptidase M56" evidence="2">
    <location>
        <begin position="15"/>
        <end position="286"/>
    </location>
</feature>
<accession>A0ABY4X6X0</accession>
<keyword evidence="1" id="KW-0472">Membrane</keyword>
<dbReference type="PANTHER" id="PTHR34978:SF3">
    <property type="entry name" value="SLR0241 PROTEIN"/>
    <property type="match status" value="1"/>
</dbReference>
<keyword evidence="1" id="KW-0812">Transmembrane</keyword>
<evidence type="ECO:0000256" key="1">
    <source>
        <dbReference type="SAM" id="Phobius"/>
    </source>
</evidence>
<dbReference type="RefSeq" id="WP_252166411.1">
    <property type="nucleotide sequence ID" value="NZ_CP084930.1"/>
</dbReference>
<dbReference type="InterPro" id="IPR008756">
    <property type="entry name" value="Peptidase_M56"/>
</dbReference>
<feature type="transmembrane region" description="Helical" evidence="1">
    <location>
        <begin position="295"/>
        <end position="316"/>
    </location>
</feature>
<feature type="transmembrane region" description="Helical" evidence="1">
    <location>
        <begin position="37"/>
        <end position="56"/>
    </location>
</feature>
<protein>
    <submittedName>
        <fullName evidence="3">M56 family metallopeptidase</fullName>
    </submittedName>
</protein>
<evidence type="ECO:0000259" key="2">
    <source>
        <dbReference type="Pfam" id="PF05569"/>
    </source>
</evidence>
<evidence type="ECO:0000313" key="3">
    <source>
        <dbReference type="EMBL" id="USI72604.1"/>
    </source>
</evidence>
<proteinExistence type="predicted"/>
<dbReference type="CDD" id="cd07341">
    <property type="entry name" value="M56_BlaR1_MecR1_like"/>
    <property type="match status" value="1"/>
</dbReference>
<feature type="transmembrane region" description="Helical" evidence="1">
    <location>
        <begin position="12"/>
        <end position="30"/>
    </location>
</feature>
<keyword evidence="4" id="KW-1185">Reference proteome</keyword>
<dbReference type="InterPro" id="IPR052173">
    <property type="entry name" value="Beta-lactam_resp_regulator"/>
</dbReference>
<feature type="transmembrane region" description="Helical" evidence="1">
    <location>
        <begin position="107"/>
        <end position="128"/>
    </location>
</feature>
<reference evidence="3" key="1">
    <citation type="journal article" date="2022" name="Toxins">
        <title>Genomic Analysis of Sphingopyxis sp. USTB-05 for Biodegrading Cyanobacterial Hepatotoxins.</title>
        <authorList>
            <person name="Liu C."/>
            <person name="Xu Q."/>
            <person name="Zhao Z."/>
            <person name="Zhang H."/>
            <person name="Liu X."/>
            <person name="Yin C."/>
            <person name="Liu Y."/>
            <person name="Yan H."/>
        </authorList>
    </citation>
    <scope>NUCLEOTIDE SEQUENCE</scope>
    <source>
        <strain evidence="3">NBD5</strain>
    </source>
</reference>
<keyword evidence="1" id="KW-1133">Transmembrane helix</keyword>
<dbReference type="Pfam" id="PF05569">
    <property type="entry name" value="Peptidase_M56"/>
    <property type="match status" value="1"/>
</dbReference>
<dbReference type="EMBL" id="CP084930">
    <property type="protein sequence ID" value="USI72604.1"/>
    <property type="molecule type" value="Genomic_DNA"/>
</dbReference>
<gene>
    <name evidence="3" type="ORF">LHA26_15155</name>
</gene>
<organism evidence="3 4">
    <name type="scientific">Sphingomonas morindae</name>
    <dbReference type="NCBI Taxonomy" id="1541170"/>
    <lineage>
        <taxon>Bacteria</taxon>
        <taxon>Pseudomonadati</taxon>
        <taxon>Pseudomonadota</taxon>
        <taxon>Alphaproteobacteria</taxon>
        <taxon>Sphingomonadales</taxon>
        <taxon>Sphingomonadaceae</taxon>
        <taxon>Sphingomonas</taxon>
    </lineage>
</organism>